<evidence type="ECO:0000256" key="2">
    <source>
        <dbReference type="ARBA" id="ARBA00022741"/>
    </source>
</evidence>
<dbReference type="GO" id="GO:0008233">
    <property type="term" value="F:peptidase activity"/>
    <property type="evidence" value="ECO:0007669"/>
    <property type="project" value="UniProtKB-KW"/>
</dbReference>
<dbReference type="Proteomes" id="UP001057522">
    <property type="component" value="Unassembled WGS sequence"/>
</dbReference>
<keyword evidence="2 6" id="KW-0547">Nucleotide-binding</keyword>
<dbReference type="PANTHER" id="PTHR48102">
    <property type="entry name" value="ATP-DEPENDENT CLP PROTEASE ATP-BINDING SUBUNIT CLPX-LIKE, MITOCHONDRIAL-RELATED"/>
    <property type="match status" value="1"/>
</dbReference>
<evidence type="ECO:0000256" key="6">
    <source>
        <dbReference type="HAMAP-Rule" id="MF_00175"/>
    </source>
</evidence>
<dbReference type="SMART" id="SM00382">
    <property type="entry name" value="AAA"/>
    <property type="match status" value="1"/>
</dbReference>
<dbReference type="InterPro" id="IPR059188">
    <property type="entry name" value="Znf_CLPX-like"/>
</dbReference>
<keyword evidence="3 6" id="KW-0862">Zinc</keyword>
<comment type="function">
    <text evidence="6">ATP-dependent specificity component of the Clp protease. It directs the protease to specific substrates. Can perform chaperone functions in the absence of ClpP.</text>
</comment>
<dbReference type="SMART" id="SM00994">
    <property type="entry name" value="zf-C4_ClpX"/>
    <property type="match status" value="1"/>
</dbReference>
<dbReference type="Gene3D" id="3.40.50.300">
    <property type="entry name" value="P-loop containing nucleotide triphosphate hydrolases"/>
    <property type="match status" value="1"/>
</dbReference>
<accession>A0ABT0TUW0</accession>
<keyword evidence="9" id="KW-0645">Protease</keyword>
<name>A0ABT0TUW0_9HELI</name>
<dbReference type="InterPro" id="IPR010603">
    <property type="entry name" value="Znf_CppX_C4"/>
</dbReference>
<comment type="subunit">
    <text evidence="6">Component of the ClpX-ClpP complex. Forms a hexameric ring that, in the presence of ATP, binds to fourteen ClpP subunits assembled into a disk-like structure with a central cavity, resembling the structure of eukaryotic proteasomes.</text>
</comment>
<keyword evidence="5 6" id="KW-0143">Chaperone</keyword>
<evidence type="ECO:0000256" key="3">
    <source>
        <dbReference type="ARBA" id="ARBA00022833"/>
    </source>
</evidence>
<feature type="binding site" evidence="6 7">
    <location>
        <position position="6"/>
    </location>
    <ligand>
        <name>Zn(2+)</name>
        <dbReference type="ChEBI" id="CHEBI:29105"/>
    </ligand>
</feature>
<dbReference type="InterPro" id="IPR003593">
    <property type="entry name" value="AAA+_ATPase"/>
</dbReference>
<dbReference type="InterPro" id="IPR004487">
    <property type="entry name" value="Clp_protease_ATP-bd_su_ClpX"/>
</dbReference>
<dbReference type="Pfam" id="PF07724">
    <property type="entry name" value="AAA_2"/>
    <property type="match status" value="1"/>
</dbReference>
<feature type="binding site" evidence="6">
    <location>
        <begin position="115"/>
        <end position="122"/>
    </location>
    <ligand>
        <name>ATP</name>
        <dbReference type="ChEBI" id="CHEBI:30616"/>
    </ligand>
</feature>
<dbReference type="SUPFAM" id="SSF52540">
    <property type="entry name" value="P-loop containing nucleoside triphosphate hydrolases"/>
    <property type="match status" value="1"/>
</dbReference>
<dbReference type="NCBIfam" id="NF003745">
    <property type="entry name" value="PRK05342.1"/>
    <property type="match status" value="1"/>
</dbReference>
<evidence type="ECO:0000313" key="10">
    <source>
        <dbReference type="Proteomes" id="UP001057522"/>
    </source>
</evidence>
<dbReference type="InterPro" id="IPR050052">
    <property type="entry name" value="ATP-dep_Clp_protease_ClpX"/>
</dbReference>
<evidence type="ECO:0000259" key="8">
    <source>
        <dbReference type="PROSITE" id="PS51902"/>
    </source>
</evidence>
<dbReference type="InterPro" id="IPR038366">
    <property type="entry name" value="Znf_CppX_C4_sf"/>
</dbReference>
<comment type="similarity">
    <text evidence="6 7">Belongs to the ClpX chaperone family.</text>
</comment>
<reference evidence="9" key="1">
    <citation type="submission" date="2022-06" db="EMBL/GenBank/DDBJ databases">
        <title>Helicobacter colisuis sp. nov.</title>
        <authorList>
            <person name="Papic B."/>
            <person name="Gruntar I."/>
        </authorList>
    </citation>
    <scope>NUCLEOTIDE SEQUENCE</scope>
    <source>
        <strain evidence="9">11154-15</strain>
    </source>
</reference>
<dbReference type="EMBL" id="JAMOKX010000005">
    <property type="protein sequence ID" value="MCL9819716.1"/>
    <property type="molecule type" value="Genomic_DNA"/>
</dbReference>
<dbReference type="Gene3D" id="6.20.220.10">
    <property type="entry name" value="ClpX chaperone, C4-type zinc finger domain"/>
    <property type="match status" value="1"/>
</dbReference>
<keyword evidence="1 6" id="KW-0479">Metal-binding</keyword>
<evidence type="ECO:0000256" key="7">
    <source>
        <dbReference type="PROSITE-ProRule" id="PRU01250"/>
    </source>
</evidence>
<feature type="binding site" evidence="6 7">
    <location>
        <position position="28"/>
    </location>
    <ligand>
        <name>Zn(2+)</name>
        <dbReference type="ChEBI" id="CHEBI:29105"/>
    </ligand>
</feature>
<feature type="binding site" evidence="6 7">
    <location>
        <position position="31"/>
    </location>
    <ligand>
        <name>Zn(2+)</name>
        <dbReference type="ChEBI" id="CHEBI:29105"/>
    </ligand>
</feature>
<evidence type="ECO:0000313" key="9">
    <source>
        <dbReference type="EMBL" id="MCL9819716.1"/>
    </source>
</evidence>
<dbReference type="InterPro" id="IPR025943">
    <property type="entry name" value="Sigma_54_int_dom_ATP-bd_2"/>
</dbReference>
<keyword evidence="9" id="KW-0378">Hydrolase</keyword>
<evidence type="ECO:0000256" key="1">
    <source>
        <dbReference type="ARBA" id="ARBA00022723"/>
    </source>
</evidence>
<dbReference type="NCBIfam" id="TIGR00382">
    <property type="entry name" value="clpX"/>
    <property type="match status" value="1"/>
</dbReference>
<keyword evidence="4 6" id="KW-0067">ATP-binding</keyword>
<dbReference type="Gene3D" id="1.10.8.60">
    <property type="match status" value="1"/>
</dbReference>
<keyword evidence="10" id="KW-1185">Reference proteome</keyword>
<gene>
    <name evidence="6 9" type="primary">clpX</name>
    <name evidence="9" type="ORF">NCR95_05995</name>
</gene>
<dbReference type="SMART" id="SM01086">
    <property type="entry name" value="ClpB_D2-small"/>
    <property type="match status" value="1"/>
</dbReference>
<dbReference type="PROSITE" id="PS00676">
    <property type="entry name" value="SIGMA54_INTERACT_2"/>
    <property type="match status" value="1"/>
</dbReference>
<dbReference type="GO" id="GO:0006508">
    <property type="term" value="P:proteolysis"/>
    <property type="evidence" value="ECO:0007669"/>
    <property type="project" value="UniProtKB-KW"/>
</dbReference>
<evidence type="ECO:0000256" key="5">
    <source>
        <dbReference type="ARBA" id="ARBA00023186"/>
    </source>
</evidence>
<dbReference type="HAMAP" id="MF_00175">
    <property type="entry name" value="ClpX"/>
    <property type="match status" value="1"/>
</dbReference>
<dbReference type="CDD" id="cd19497">
    <property type="entry name" value="RecA-like_ClpX"/>
    <property type="match status" value="1"/>
</dbReference>
<dbReference type="PROSITE" id="PS51902">
    <property type="entry name" value="CLPX_ZB"/>
    <property type="match status" value="1"/>
</dbReference>
<dbReference type="Pfam" id="PF10431">
    <property type="entry name" value="ClpB_D2-small"/>
    <property type="match status" value="1"/>
</dbReference>
<dbReference type="InterPro" id="IPR046425">
    <property type="entry name" value="ClpX_bact"/>
</dbReference>
<dbReference type="SUPFAM" id="SSF57716">
    <property type="entry name" value="Glucocorticoid receptor-like (DNA-binding domain)"/>
    <property type="match status" value="1"/>
</dbReference>
<dbReference type="InterPro" id="IPR027417">
    <property type="entry name" value="P-loop_NTPase"/>
</dbReference>
<feature type="domain" description="ClpX-type ZB" evidence="8">
    <location>
        <begin position="1"/>
        <end position="47"/>
    </location>
</feature>
<dbReference type="GO" id="GO:0005524">
    <property type="term" value="F:ATP binding"/>
    <property type="evidence" value="ECO:0007669"/>
    <property type="project" value="UniProtKB-KW"/>
</dbReference>
<dbReference type="PANTHER" id="PTHR48102:SF7">
    <property type="entry name" value="ATP-DEPENDENT CLP PROTEASE ATP-BINDING SUBUNIT CLPX-LIKE, MITOCHONDRIAL"/>
    <property type="match status" value="1"/>
</dbReference>
<dbReference type="Pfam" id="PF06689">
    <property type="entry name" value="zf-C4_ClpX"/>
    <property type="match status" value="1"/>
</dbReference>
<dbReference type="InterPro" id="IPR003959">
    <property type="entry name" value="ATPase_AAA_core"/>
</dbReference>
<comment type="caution">
    <text evidence="9">The sequence shown here is derived from an EMBL/GenBank/DDBJ whole genome shotgun (WGS) entry which is preliminary data.</text>
</comment>
<dbReference type="RefSeq" id="WP_242098965.1">
    <property type="nucleotide sequence ID" value="NZ_JAMOKX010000005.1"/>
</dbReference>
<sequence>MNERICDFCKSKESHKNPLITGNNVCICKNCIIASYNLLFGTENHLEETKTDQEMDLKVIPPKELKAILDDYVIGQEKAKKVFSVAVYNHYKRILQKPKEGETEISKSNILLIGPTGSGKTLMAQTLARALNIPIAICDATSLTEAGYVGEDVENILTRLLQEANGDIERAEKGIIFIDEIDKISRLSENRSITRDVSGEGVQQALLKIIEGSVVNIPPKGGRKHPNQDFIQINTKDILFICGGAFDGLNEIIERRIGGNVLGFHHQKNAKTESKNLLDEVEPDDLVSFGLIPELIGRLHMIATLDEITKEAMVTILQKPKNALTKQYQKLFELDDVLLTFKPEALEAIAKLAIQRKTGARGLRSIMEEIMLDIMYELPELKGYEVIITQELVSKKEKPILIKQKKNKKSA</sequence>
<organism evidence="9 10">
    <name type="scientific">Helicobacter colisuis</name>
    <dbReference type="NCBI Taxonomy" id="2949739"/>
    <lineage>
        <taxon>Bacteria</taxon>
        <taxon>Pseudomonadati</taxon>
        <taxon>Campylobacterota</taxon>
        <taxon>Epsilonproteobacteria</taxon>
        <taxon>Campylobacterales</taxon>
        <taxon>Helicobacteraceae</taxon>
        <taxon>Helicobacter</taxon>
    </lineage>
</organism>
<evidence type="ECO:0000256" key="4">
    <source>
        <dbReference type="ARBA" id="ARBA00022840"/>
    </source>
</evidence>
<proteinExistence type="inferred from homology"/>
<protein>
    <recommendedName>
        <fullName evidence="6">ATP-dependent Clp protease ATP-binding subunit ClpX</fullName>
    </recommendedName>
</protein>
<dbReference type="InterPro" id="IPR019489">
    <property type="entry name" value="Clp_ATPase_C"/>
</dbReference>
<feature type="binding site" evidence="6 7">
    <location>
        <position position="9"/>
    </location>
    <ligand>
        <name>Zn(2+)</name>
        <dbReference type="ChEBI" id="CHEBI:29105"/>
    </ligand>
</feature>